<feature type="domain" description="GPI inositol-deacylase winged helix" evidence="4">
    <location>
        <begin position="201"/>
        <end position="282"/>
    </location>
</feature>
<dbReference type="InterPro" id="IPR036770">
    <property type="entry name" value="Ankyrin_rpt-contain_sf"/>
</dbReference>
<keyword evidence="6" id="KW-1185">Reference proteome</keyword>
<name>A0A7R8ATN3_9EURO</name>
<feature type="repeat" description="ANK" evidence="3">
    <location>
        <begin position="500"/>
        <end position="523"/>
    </location>
</feature>
<dbReference type="KEGG" id="apuu:APUU_80899S"/>
<dbReference type="InterPro" id="IPR002110">
    <property type="entry name" value="Ankyrin_rpt"/>
</dbReference>
<dbReference type="PROSITE" id="PS50088">
    <property type="entry name" value="ANK_REPEAT"/>
    <property type="match status" value="8"/>
</dbReference>
<feature type="repeat" description="ANK" evidence="3">
    <location>
        <begin position="764"/>
        <end position="796"/>
    </location>
</feature>
<sequence>MGAPCPQDITTEIRKFFGAERIHPDLRDLEHIFRLLFELLPDTVYIIDGLDALDQKHSKSLLQFVQSLFRSIKNPRGPRILLFSRDQVPGYINMATFIPGIRRISTSKNVMRDIKVYLDTSITDKSLCRRLTDNVELLEKVRQTLLTKSLGMFLWVHLVLEILWDTCHTDAEIRSALATLPKGLEEVYSRCLDRITFRESYAPLVLKWVSFATRPLHIEELREAVSFGLEDTRWNEETKPQKDVLLGCCANLVIVDRADECVRFAHSSVQQYLEKRLEQDGDSNSDLAYPTIERGSLECGELCVAYLSFSDFSLQVREYSTEGTTIPAPSPASIAQQVLSRHPRTRRLFSRLLPEKSETPITFHAVRTRSTPDWGRYKFLNYAVTNWAIHTKKITDTSLVWGKFMTLATCFNETWNFHPWVAGGRSNESRIHGLFSWAVKEQHEPLLSIAMAAGESYHRICNLPLIGERLPALHVSSKLGYTAVARALRDSCKLNMPDWEGRTALHHAASRGHTEICHLLLDKEGMKVDTVGQAQCTPLWLAASNGHVDVARVLIQNTSNAEVKENTTRQSPLSVAARNGHLAMVDFLLQIGTDLESKDGFGRTPLLWAVLNGREEVTKLLLKRADLEVKDDRGWAPLSTAAAHGYGAIVSLLLDRGSDKEASGTGQTPLSEATRNGQKAIVKLLLDRGAHIESRGVNGETPLAWAAASGYKEAAKLLLTRGAKIEAKDTTGKTPLLFAASQGHPTLIQLLAHNRANLEATDNTGRTPLSWAAGNGNDAEVALLLELGADAEHKDAANRTPLSWAEQQGKHTVAKALRRMAGGVIT</sequence>
<feature type="repeat" description="ANK" evidence="3">
    <location>
        <begin position="633"/>
        <end position="665"/>
    </location>
</feature>
<evidence type="ECO:0000256" key="2">
    <source>
        <dbReference type="ARBA" id="ARBA00023043"/>
    </source>
</evidence>
<dbReference type="RefSeq" id="XP_041562782.1">
    <property type="nucleotide sequence ID" value="XM_041697231.1"/>
</dbReference>
<dbReference type="PRINTS" id="PR01415">
    <property type="entry name" value="ANKYRIN"/>
</dbReference>
<dbReference type="GeneID" id="64980593"/>
<accession>A0A7R8ATN3</accession>
<dbReference type="EMBL" id="AP024450">
    <property type="protein sequence ID" value="BCS30596.1"/>
    <property type="molecule type" value="Genomic_DNA"/>
</dbReference>
<organism evidence="5 6">
    <name type="scientific">Aspergillus puulaauensis</name>
    <dbReference type="NCBI Taxonomy" id="1220207"/>
    <lineage>
        <taxon>Eukaryota</taxon>
        <taxon>Fungi</taxon>
        <taxon>Dikarya</taxon>
        <taxon>Ascomycota</taxon>
        <taxon>Pezizomycotina</taxon>
        <taxon>Eurotiomycetes</taxon>
        <taxon>Eurotiomycetidae</taxon>
        <taxon>Eurotiales</taxon>
        <taxon>Aspergillaceae</taxon>
        <taxon>Aspergillus</taxon>
    </lineage>
</organism>
<dbReference type="Proteomes" id="UP000654913">
    <property type="component" value="Chromosome 8"/>
</dbReference>
<dbReference type="PANTHER" id="PTHR24126:SF14">
    <property type="entry name" value="ANK_REP_REGION DOMAIN-CONTAINING PROTEIN"/>
    <property type="match status" value="1"/>
</dbReference>
<keyword evidence="2 3" id="KW-0040">ANK repeat</keyword>
<dbReference type="PROSITE" id="PS50297">
    <property type="entry name" value="ANK_REP_REGION"/>
    <property type="match status" value="7"/>
</dbReference>
<feature type="repeat" description="ANK" evidence="3">
    <location>
        <begin position="568"/>
        <end position="600"/>
    </location>
</feature>
<reference evidence="5" key="1">
    <citation type="submission" date="2021-01" db="EMBL/GenBank/DDBJ databases">
        <authorList>
            <consortium name="Aspergillus puulaauensis MK2 genome sequencing consortium"/>
            <person name="Kazuki M."/>
            <person name="Futagami T."/>
        </authorList>
    </citation>
    <scope>NUCLEOTIDE SEQUENCE</scope>
    <source>
        <strain evidence="5">MK2</strain>
    </source>
</reference>
<proteinExistence type="predicted"/>
<dbReference type="AlphaFoldDB" id="A0A7R8ATN3"/>
<evidence type="ECO:0000256" key="3">
    <source>
        <dbReference type="PROSITE-ProRule" id="PRU00023"/>
    </source>
</evidence>
<evidence type="ECO:0000313" key="6">
    <source>
        <dbReference type="Proteomes" id="UP000654913"/>
    </source>
</evidence>
<feature type="repeat" description="ANK" evidence="3">
    <location>
        <begin position="731"/>
        <end position="763"/>
    </location>
</feature>
<feature type="repeat" description="ANK" evidence="3">
    <location>
        <begin position="698"/>
        <end position="730"/>
    </location>
</feature>
<evidence type="ECO:0000313" key="5">
    <source>
        <dbReference type="EMBL" id="BCS30596.1"/>
    </source>
</evidence>
<dbReference type="SMART" id="SM00248">
    <property type="entry name" value="ANK"/>
    <property type="match status" value="10"/>
</dbReference>
<dbReference type="Gene3D" id="1.25.40.20">
    <property type="entry name" value="Ankyrin repeat-containing domain"/>
    <property type="match status" value="4"/>
</dbReference>
<dbReference type="Pfam" id="PF00023">
    <property type="entry name" value="Ank"/>
    <property type="match status" value="1"/>
</dbReference>
<dbReference type="PANTHER" id="PTHR24126">
    <property type="entry name" value="ANKYRIN REPEAT, PH AND SEC7 DOMAIN CONTAINING PROTEIN SECG-RELATED"/>
    <property type="match status" value="1"/>
</dbReference>
<dbReference type="Pfam" id="PF22939">
    <property type="entry name" value="WHD_GPIID"/>
    <property type="match status" value="1"/>
</dbReference>
<dbReference type="OrthoDB" id="1577640at2759"/>
<feature type="repeat" description="ANK" evidence="3">
    <location>
        <begin position="665"/>
        <end position="697"/>
    </location>
</feature>
<evidence type="ECO:0000259" key="4">
    <source>
        <dbReference type="Pfam" id="PF22939"/>
    </source>
</evidence>
<keyword evidence="1" id="KW-0677">Repeat</keyword>
<evidence type="ECO:0000256" key="1">
    <source>
        <dbReference type="ARBA" id="ARBA00022737"/>
    </source>
</evidence>
<protein>
    <recommendedName>
        <fullName evidence="4">GPI inositol-deacylase winged helix domain-containing protein</fullName>
    </recommendedName>
</protein>
<dbReference type="SUPFAM" id="SSF48403">
    <property type="entry name" value="Ankyrin repeat"/>
    <property type="match status" value="1"/>
</dbReference>
<gene>
    <name evidence="5" type="ORF">APUU_80899S</name>
</gene>
<feature type="repeat" description="ANK" evidence="3">
    <location>
        <begin position="534"/>
        <end position="566"/>
    </location>
</feature>
<reference evidence="5" key="2">
    <citation type="submission" date="2021-02" db="EMBL/GenBank/DDBJ databases">
        <title>Aspergillus puulaauensis MK2 genome sequence.</title>
        <authorList>
            <person name="Futagami T."/>
            <person name="Mori K."/>
            <person name="Kadooka C."/>
            <person name="Tanaka T."/>
        </authorList>
    </citation>
    <scope>NUCLEOTIDE SEQUENCE</scope>
    <source>
        <strain evidence="5">MK2</strain>
    </source>
</reference>
<dbReference type="InterPro" id="IPR054471">
    <property type="entry name" value="GPIID_WHD"/>
</dbReference>
<dbReference type="Pfam" id="PF12796">
    <property type="entry name" value="Ank_2"/>
    <property type="match status" value="4"/>
</dbReference>